<evidence type="ECO:0000313" key="1">
    <source>
        <dbReference type="EMBL" id="SPX10944.1"/>
    </source>
</evidence>
<reference evidence="1 2" key="1">
    <citation type="submission" date="2018-06" db="EMBL/GenBank/DDBJ databases">
        <authorList>
            <consortium name="Pathogen Informatics"/>
            <person name="Doyle S."/>
        </authorList>
    </citation>
    <scope>NUCLEOTIDE SEQUENCE [LARGE SCALE GENOMIC DNA]</scope>
    <source>
        <strain evidence="1 2">NCTC9073</strain>
    </source>
</reference>
<dbReference type="EMBL" id="UASD01000008">
    <property type="protein sequence ID" value="SPX10944.1"/>
    <property type="molecule type" value="Genomic_DNA"/>
</dbReference>
<name>A0A2X1P4R5_ECOLX</name>
<evidence type="ECO:0000313" key="2">
    <source>
        <dbReference type="Proteomes" id="UP000250780"/>
    </source>
</evidence>
<proteinExistence type="predicted"/>
<dbReference type="AlphaFoldDB" id="A0A2X1P4R5"/>
<sequence length="71" mass="8106">MSGMFTKLIDAGEYHSHNPFREIKRLREAVTEMAFLSSEEITRLLSMLDGDELMQLWSAFLLVDAGVKCLI</sequence>
<organism evidence="1 2">
    <name type="scientific">Escherichia coli</name>
    <dbReference type="NCBI Taxonomy" id="562"/>
    <lineage>
        <taxon>Bacteria</taxon>
        <taxon>Pseudomonadati</taxon>
        <taxon>Pseudomonadota</taxon>
        <taxon>Gammaproteobacteria</taxon>
        <taxon>Enterobacterales</taxon>
        <taxon>Enterobacteriaceae</taxon>
        <taxon>Escherichia</taxon>
    </lineage>
</organism>
<dbReference type="Proteomes" id="UP000250780">
    <property type="component" value="Unassembled WGS sequence"/>
</dbReference>
<protein>
    <submittedName>
        <fullName evidence="1">Integrase</fullName>
    </submittedName>
</protein>
<gene>
    <name evidence="1" type="ORF">NCTC9073_02258</name>
</gene>
<accession>A0A2X1P4R5</accession>